<protein>
    <submittedName>
        <fullName evidence="1">Uncharacterized protein</fullName>
    </submittedName>
</protein>
<sequence length="149" mass="17214">MDATHPIIVVLFWDSEHERYVYDPYFTGTTKKKWTFTLMVAHDQLVRKIFKHRGTDPNQWHAFLDVQHTQVSTQKDHTNVHQHVTTITQMISDEPSIFYPDVEEDDEDDDDADADYDVSSVSDLDNGDNDEEDDISTPLNPLSSTTVNQ</sequence>
<dbReference type="EMBL" id="CM044706">
    <property type="protein sequence ID" value="KAI5656827.1"/>
    <property type="molecule type" value="Genomic_DNA"/>
</dbReference>
<evidence type="ECO:0000313" key="1">
    <source>
        <dbReference type="EMBL" id="KAI5656827.1"/>
    </source>
</evidence>
<dbReference type="Proteomes" id="UP001060085">
    <property type="component" value="Linkage Group LG06"/>
</dbReference>
<evidence type="ECO:0000313" key="2">
    <source>
        <dbReference type="Proteomes" id="UP001060085"/>
    </source>
</evidence>
<organism evidence="1 2">
    <name type="scientific">Catharanthus roseus</name>
    <name type="common">Madagascar periwinkle</name>
    <name type="synonym">Vinca rosea</name>
    <dbReference type="NCBI Taxonomy" id="4058"/>
    <lineage>
        <taxon>Eukaryota</taxon>
        <taxon>Viridiplantae</taxon>
        <taxon>Streptophyta</taxon>
        <taxon>Embryophyta</taxon>
        <taxon>Tracheophyta</taxon>
        <taxon>Spermatophyta</taxon>
        <taxon>Magnoliopsida</taxon>
        <taxon>eudicotyledons</taxon>
        <taxon>Gunneridae</taxon>
        <taxon>Pentapetalae</taxon>
        <taxon>asterids</taxon>
        <taxon>lamiids</taxon>
        <taxon>Gentianales</taxon>
        <taxon>Apocynaceae</taxon>
        <taxon>Rauvolfioideae</taxon>
        <taxon>Vinceae</taxon>
        <taxon>Catharanthinae</taxon>
        <taxon>Catharanthus</taxon>
    </lineage>
</organism>
<comment type="caution">
    <text evidence="1">The sequence shown here is derived from an EMBL/GenBank/DDBJ whole genome shotgun (WGS) entry which is preliminary data.</text>
</comment>
<name>A0ACC0A8P8_CATRO</name>
<accession>A0ACC0A8P8</accession>
<proteinExistence type="predicted"/>
<keyword evidence="2" id="KW-1185">Reference proteome</keyword>
<gene>
    <name evidence="1" type="ORF">M9H77_25620</name>
</gene>
<reference evidence="2" key="1">
    <citation type="journal article" date="2023" name="Nat. Plants">
        <title>Single-cell RNA sequencing provides a high-resolution roadmap for understanding the multicellular compartmentation of specialized metabolism.</title>
        <authorList>
            <person name="Sun S."/>
            <person name="Shen X."/>
            <person name="Li Y."/>
            <person name="Li Y."/>
            <person name="Wang S."/>
            <person name="Li R."/>
            <person name="Zhang H."/>
            <person name="Shen G."/>
            <person name="Guo B."/>
            <person name="Wei J."/>
            <person name="Xu J."/>
            <person name="St-Pierre B."/>
            <person name="Chen S."/>
            <person name="Sun C."/>
        </authorList>
    </citation>
    <scope>NUCLEOTIDE SEQUENCE [LARGE SCALE GENOMIC DNA]</scope>
</reference>